<dbReference type="InterPro" id="IPR013783">
    <property type="entry name" value="Ig-like_fold"/>
</dbReference>
<organism evidence="2 3">
    <name type="scientific">Paractinoplanes rhizophilus</name>
    <dbReference type="NCBI Taxonomy" id="1416877"/>
    <lineage>
        <taxon>Bacteria</taxon>
        <taxon>Bacillati</taxon>
        <taxon>Actinomycetota</taxon>
        <taxon>Actinomycetes</taxon>
        <taxon>Micromonosporales</taxon>
        <taxon>Micromonosporaceae</taxon>
        <taxon>Paractinoplanes</taxon>
    </lineage>
</organism>
<sequence length="215" mass="21189">MAPASNGVKITGYLATANPGPASCETTGATTCVIGATVGTPYTVTVVALSAGGASPASVASDSAIPTAPVLAPVPPDTTEKLGTGGGTITSAAPGQSIPIEGDGYAPYSTVTITIYSSPTVLAVVPADANGHFMQAVTVPAGLPAGTHSFVAAGVDPDGNPFARRLDLPIVAASNNVSLPVTGPAVVLLIIAGFTVTMLGAALRSVRRHRPRHRA</sequence>
<evidence type="ECO:0008006" key="4">
    <source>
        <dbReference type="Google" id="ProtNLM"/>
    </source>
</evidence>
<dbReference type="EMBL" id="JBHTBJ010000024">
    <property type="protein sequence ID" value="MFC7277653.1"/>
    <property type="molecule type" value="Genomic_DNA"/>
</dbReference>
<dbReference type="Proteomes" id="UP001596548">
    <property type="component" value="Unassembled WGS sequence"/>
</dbReference>
<reference evidence="3" key="1">
    <citation type="journal article" date="2019" name="Int. J. Syst. Evol. Microbiol.">
        <title>The Global Catalogue of Microorganisms (GCM) 10K type strain sequencing project: providing services to taxonomists for standard genome sequencing and annotation.</title>
        <authorList>
            <consortium name="The Broad Institute Genomics Platform"/>
            <consortium name="The Broad Institute Genome Sequencing Center for Infectious Disease"/>
            <person name="Wu L."/>
            <person name="Ma J."/>
        </authorList>
    </citation>
    <scope>NUCLEOTIDE SEQUENCE [LARGE SCALE GENOMIC DNA]</scope>
    <source>
        <strain evidence="3">XZYJT-10</strain>
    </source>
</reference>
<dbReference type="SUPFAM" id="SSF49265">
    <property type="entry name" value="Fibronectin type III"/>
    <property type="match status" value="1"/>
</dbReference>
<comment type="caution">
    <text evidence="2">The sequence shown here is derived from an EMBL/GenBank/DDBJ whole genome shotgun (WGS) entry which is preliminary data.</text>
</comment>
<keyword evidence="1" id="KW-0812">Transmembrane</keyword>
<dbReference type="RefSeq" id="WP_378973507.1">
    <property type="nucleotide sequence ID" value="NZ_JBHTBJ010000024.1"/>
</dbReference>
<name>A0ABW2HWW1_9ACTN</name>
<feature type="transmembrane region" description="Helical" evidence="1">
    <location>
        <begin position="185"/>
        <end position="206"/>
    </location>
</feature>
<gene>
    <name evidence="2" type="ORF">ACFQS1_26985</name>
</gene>
<accession>A0ABW2HWW1</accession>
<evidence type="ECO:0000313" key="2">
    <source>
        <dbReference type="EMBL" id="MFC7277653.1"/>
    </source>
</evidence>
<evidence type="ECO:0000256" key="1">
    <source>
        <dbReference type="SAM" id="Phobius"/>
    </source>
</evidence>
<keyword evidence="1" id="KW-1133">Transmembrane helix</keyword>
<protein>
    <recommendedName>
        <fullName evidence="4">Fibronectin type-III domain-containing protein</fullName>
    </recommendedName>
</protein>
<dbReference type="InterPro" id="IPR036116">
    <property type="entry name" value="FN3_sf"/>
</dbReference>
<keyword evidence="3" id="KW-1185">Reference proteome</keyword>
<proteinExistence type="predicted"/>
<evidence type="ECO:0000313" key="3">
    <source>
        <dbReference type="Proteomes" id="UP001596548"/>
    </source>
</evidence>
<keyword evidence="1" id="KW-0472">Membrane</keyword>
<dbReference type="Gene3D" id="2.60.40.10">
    <property type="entry name" value="Immunoglobulins"/>
    <property type="match status" value="1"/>
</dbReference>